<feature type="domain" description="J" evidence="2">
    <location>
        <begin position="10"/>
        <end position="86"/>
    </location>
</feature>
<accession>A0A0S4IZJ3</accession>
<dbReference type="Proteomes" id="UP000051952">
    <property type="component" value="Unassembled WGS sequence"/>
</dbReference>
<feature type="transmembrane region" description="Helical" evidence="1">
    <location>
        <begin position="251"/>
        <end position="270"/>
    </location>
</feature>
<dbReference type="AlphaFoldDB" id="A0A0S4IZJ3"/>
<feature type="transmembrane region" description="Helical" evidence="1">
    <location>
        <begin position="137"/>
        <end position="156"/>
    </location>
</feature>
<reference evidence="4" key="1">
    <citation type="submission" date="2015-09" db="EMBL/GenBank/DDBJ databases">
        <authorList>
            <consortium name="Pathogen Informatics"/>
        </authorList>
    </citation>
    <scope>NUCLEOTIDE SEQUENCE [LARGE SCALE GENOMIC DNA]</scope>
    <source>
        <strain evidence="4">Lake Konstanz</strain>
    </source>
</reference>
<dbReference type="Gene3D" id="1.10.287.110">
    <property type="entry name" value="DnaJ domain"/>
    <property type="match status" value="1"/>
</dbReference>
<dbReference type="InterPro" id="IPR036869">
    <property type="entry name" value="J_dom_sf"/>
</dbReference>
<dbReference type="SUPFAM" id="SSF46565">
    <property type="entry name" value="Chaperone J-domain"/>
    <property type="match status" value="1"/>
</dbReference>
<organism evidence="3 4">
    <name type="scientific">Bodo saltans</name>
    <name type="common">Flagellated protozoan</name>
    <dbReference type="NCBI Taxonomy" id="75058"/>
    <lineage>
        <taxon>Eukaryota</taxon>
        <taxon>Discoba</taxon>
        <taxon>Euglenozoa</taxon>
        <taxon>Kinetoplastea</taxon>
        <taxon>Metakinetoplastina</taxon>
        <taxon>Eubodonida</taxon>
        <taxon>Bodonidae</taxon>
        <taxon>Bodo</taxon>
    </lineage>
</organism>
<keyword evidence="1" id="KW-1133">Transmembrane helix</keyword>
<keyword evidence="4" id="KW-1185">Reference proteome</keyword>
<evidence type="ECO:0000259" key="2">
    <source>
        <dbReference type="PROSITE" id="PS50076"/>
    </source>
</evidence>
<evidence type="ECO:0000313" key="3">
    <source>
        <dbReference type="EMBL" id="CUG30760.1"/>
    </source>
</evidence>
<dbReference type="VEuPathDB" id="TriTrypDB:BSAL_77325"/>
<proteinExistence type="predicted"/>
<dbReference type="PROSITE" id="PS50076">
    <property type="entry name" value="DNAJ_2"/>
    <property type="match status" value="1"/>
</dbReference>
<name>A0A0S4IZJ3_BODSA</name>
<evidence type="ECO:0000313" key="4">
    <source>
        <dbReference type="Proteomes" id="UP000051952"/>
    </source>
</evidence>
<dbReference type="InterPro" id="IPR001623">
    <property type="entry name" value="DnaJ_domain"/>
</dbReference>
<keyword evidence="1" id="KW-0472">Membrane</keyword>
<dbReference type="OrthoDB" id="445556at2759"/>
<keyword evidence="1" id="KW-0812">Transmembrane</keyword>
<evidence type="ECO:0000256" key="1">
    <source>
        <dbReference type="SAM" id="Phobius"/>
    </source>
</evidence>
<sequence length="278" mass="31597">MITRTSLLLATYEEINLAAHTMGVSVKCSAKELKDRYKELVRVHHPDTGGDPVMMSQITSAHDLLSKMSPFERDQFTTRARFDRSERHFSSFHYAYTYATVPRFRTNTKGHSVRSKSIVLFNFVPDTANISDFSRKCTIAGFLFCAYVFFVGVWNANSLFGFREVYHANDIATNARLIVLHEERQKLNRDISNLRMTIKLSVHTISERADLSAELDHLLSVRQMLNEEIERCIAPVASHVTRRHNDSSATLSPGLSIGVIALILLLPRFCRVANFSAR</sequence>
<dbReference type="CDD" id="cd06257">
    <property type="entry name" value="DnaJ"/>
    <property type="match status" value="1"/>
</dbReference>
<dbReference type="EMBL" id="CYKH01000744">
    <property type="protein sequence ID" value="CUG30760.1"/>
    <property type="molecule type" value="Genomic_DNA"/>
</dbReference>
<gene>
    <name evidence="3" type="ORF">BSAL_77325</name>
</gene>
<protein>
    <submittedName>
        <fullName evidence="3">DNA-J protein, putative</fullName>
    </submittedName>
</protein>
<dbReference type="SMART" id="SM00271">
    <property type="entry name" value="DnaJ"/>
    <property type="match status" value="1"/>
</dbReference>